<name>A0A2T0B8Y6_9CLOT</name>
<protein>
    <submittedName>
        <fullName evidence="2">CRISPR-associated protein Cas5</fullName>
    </submittedName>
</protein>
<proteinExistence type="predicted"/>
<dbReference type="Pfam" id="PF09704">
    <property type="entry name" value="Cas_Cas5d"/>
    <property type="match status" value="1"/>
</dbReference>
<dbReference type="AlphaFoldDB" id="A0A2T0B8Y6"/>
<dbReference type="NCBIfam" id="TIGR02593">
    <property type="entry name" value="CRISPR_cas5"/>
    <property type="match status" value="1"/>
</dbReference>
<dbReference type="EMBL" id="PVXP01000087">
    <property type="protein sequence ID" value="PRR80312.1"/>
    <property type="molecule type" value="Genomic_DNA"/>
</dbReference>
<dbReference type="GO" id="GO:0043571">
    <property type="term" value="P:maintenance of CRISPR repeat elements"/>
    <property type="evidence" value="ECO:0007669"/>
    <property type="project" value="InterPro"/>
</dbReference>
<evidence type="ECO:0000313" key="3">
    <source>
        <dbReference type="Proteomes" id="UP000237798"/>
    </source>
</evidence>
<dbReference type="GO" id="GO:0051607">
    <property type="term" value="P:defense response to virus"/>
    <property type="evidence" value="ECO:0007669"/>
    <property type="project" value="UniProtKB-KW"/>
</dbReference>
<evidence type="ECO:0000313" key="2">
    <source>
        <dbReference type="EMBL" id="PRR80312.1"/>
    </source>
</evidence>
<evidence type="ECO:0000256" key="1">
    <source>
        <dbReference type="ARBA" id="ARBA00023118"/>
    </source>
</evidence>
<accession>A0A2T0B8Y6</accession>
<dbReference type="InterPro" id="IPR021124">
    <property type="entry name" value="CRISPR-assoc_prot_Cas5"/>
</dbReference>
<gene>
    <name evidence="2" type="ORF">CLLU_33500</name>
</gene>
<reference evidence="2 3" key="1">
    <citation type="submission" date="2018-03" db="EMBL/GenBank/DDBJ databases">
        <title>Genome sequence of Clostridium luticellarii DSM 29923.</title>
        <authorList>
            <person name="Poehlein A."/>
            <person name="Daniel R."/>
        </authorList>
    </citation>
    <scope>NUCLEOTIDE SEQUENCE [LARGE SCALE GENOMIC DNA]</scope>
    <source>
        <strain evidence="2 3">DSM 29923</strain>
    </source>
</reference>
<dbReference type="InterPro" id="IPR013422">
    <property type="entry name" value="CRISPR-assoc_prot_Cas5_N"/>
</dbReference>
<keyword evidence="3" id="KW-1185">Reference proteome</keyword>
<dbReference type="NCBIfam" id="TIGR01895">
    <property type="entry name" value="cas_Cas5t"/>
    <property type="match status" value="1"/>
</dbReference>
<comment type="caution">
    <text evidence="2">The sequence shown here is derived from an EMBL/GenBank/DDBJ whole genome shotgun (WGS) entry which is preliminary data.</text>
</comment>
<keyword evidence="1" id="KW-0051">Antiviral defense</keyword>
<sequence>MIKVENRKRVLKLNIFQESACYKKPFSFKAAETYPLPPYSTIKGLLHKVIAADDYCSMRVSVQGSYESKFNNFQTTYFYKSTDITTMPMNVHQLFNINLIIHVSAEEELLKNIYNGFRNLNEAISMGRREDLARIDNIEFIWARQIDLDDDDNEAILIKNPAYIPKDQICGRLHGVNFRLNNWYEKINDMRNWHKTDVLYANTDQQIEEGLIFVEENNLEEPMFFSD</sequence>
<dbReference type="InterPro" id="IPR013337">
    <property type="entry name" value="CRISPR-assoc_prot_Cas5_Tneap"/>
</dbReference>
<organism evidence="2 3">
    <name type="scientific">Clostridium luticellarii</name>
    <dbReference type="NCBI Taxonomy" id="1691940"/>
    <lineage>
        <taxon>Bacteria</taxon>
        <taxon>Bacillati</taxon>
        <taxon>Bacillota</taxon>
        <taxon>Clostridia</taxon>
        <taxon>Eubacteriales</taxon>
        <taxon>Clostridiaceae</taxon>
        <taxon>Clostridium</taxon>
    </lineage>
</organism>
<dbReference type="Proteomes" id="UP000237798">
    <property type="component" value="Unassembled WGS sequence"/>
</dbReference>